<evidence type="ECO:0000313" key="3">
    <source>
        <dbReference type="Proteomes" id="UP000559987"/>
    </source>
</evidence>
<proteinExistence type="predicted"/>
<dbReference type="Gene3D" id="1.20.120.1370">
    <property type="entry name" value="Regulator of RNA polymerase sigma(70) subunit, domain 4"/>
    <property type="match status" value="1"/>
</dbReference>
<dbReference type="EMBL" id="JACHXZ010000001">
    <property type="protein sequence ID" value="MBB3167659.1"/>
    <property type="molecule type" value="Genomic_DNA"/>
</dbReference>
<dbReference type="Proteomes" id="UP000559987">
    <property type="component" value="Unassembled WGS sequence"/>
</dbReference>
<evidence type="ECO:0000313" key="2">
    <source>
        <dbReference type="EMBL" id="MBB3167659.1"/>
    </source>
</evidence>
<protein>
    <recommendedName>
        <fullName evidence="1">Hemerythrin-like domain-containing protein</fullName>
    </recommendedName>
</protein>
<dbReference type="InterPro" id="IPR038309">
    <property type="entry name" value="Rsd/AlgQ_sf"/>
</dbReference>
<name>A0A839UM87_9GAMM</name>
<feature type="domain" description="Hemerythrin-like" evidence="1">
    <location>
        <begin position="39"/>
        <end position="169"/>
    </location>
</feature>
<evidence type="ECO:0000259" key="1">
    <source>
        <dbReference type="Pfam" id="PF01814"/>
    </source>
</evidence>
<sequence>MFGFISDFFSGRDNVQKEAPKLAEAPKAGANTIAYDPNLIAALEADHSKLVELYGKMWDEGFEKKNYVKLARTLGEFKSLFQGHLLKENVRFYVYLEQSLGNDKHTLAVVKEFRSDMNDIANAVIGFCKRYGKSQFTPAMELQFKKDYTAIGEALTRRVQSEERDLYSLYRA</sequence>
<accession>A0A839UM87</accession>
<dbReference type="Pfam" id="PF01814">
    <property type="entry name" value="Hemerythrin"/>
    <property type="match status" value="1"/>
</dbReference>
<dbReference type="AlphaFoldDB" id="A0A839UM87"/>
<comment type="caution">
    <text evidence="2">The sequence shown here is derived from an EMBL/GenBank/DDBJ whole genome shotgun (WGS) entry which is preliminary data.</text>
</comment>
<gene>
    <name evidence="2" type="ORF">FHS30_000835</name>
</gene>
<organism evidence="2 3">
    <name type="scientific">Simiduia aestuariiviva</name>
    <dbReference type="NCBI Taxonomy" id="1510459"/>
    <lineage>
        <taxon>Bacteria</taxon>
        <taxon>Pseudomonadati</taxon>
        <taxon>Pseudomonadota</taxon>
        <taxon>Gammaproteobacteria</taxon>
        <taxon>Cellvibrionales</taxon>
        <taxon>Cellvibrionaceae</taxon>
        <taxon>Simiduia</taxon>
    </lineage>
</organism>
<dbReference type="RefSeq" id="WP_183908563.1">
    <property type="nucleotide sequence ID" value="NZ_JACHXZ010000001.1"/>
</dbReference>
<dbReference type="InterPro" id="IPR012312">
    <property type="entry name" value="Hemerythrin-like"/>
</dbReference>
<reference evidence="2 3" key="1">
    <citation type="submission" date="2020-08" db="EMBL/GenBank/DDBJ databases">
        <title>Genomic Encyclopedia of Type Strains, Phase III (KMG-III): the genomes of soil and plant-associated and newly described type strains.</title>
        <authorList>
            <person name="Whitman W."/>
        </authorList>
    </citation>
    <scope>NUCLEOTIDE SEQUENCE [LARGE SCALE GENOMIC DNA]</scope>
    <source>
        <strain evidence="2 3">CECT 8571</strain>
    </source>
</reference>
<keyword evidence="3" id="KW-1185">Reference proteome</keyword>